<keyword evidence="8" id="KW-1185">Reference proteome</keyword>
<evidence type="ECO:0000259" key="6">
    <source>
        <dbReference type="PROSITE" id="PS51387"/>
    </source>
</evidence>
<dbReference type="GO" id="GO:0071949">
    <property type="term" value="F:FAD binding"/>
    <property type="evidence" value="ECO:0007669"/>
    <property type="project" value="InterPro"/>
</dbReference>
<proteinExistence type="inferred from homology"/>
<dbReference type="Pfam" id="PF01565">
    <property type="entry name" value="FAD_binding_4"/>
    <property type="match status" value="1"/>
</dbReference>
<dbReference type="InterPro" id="IPR016166">
    <property type="entry name" value="FAD-bd_PCMH"/>
</dbReference>
<accession>A0A5N5X2Q4</accession>
<dbReference type="GO" id="GO:0016491">
    <property type="term" value="F:oxidoreductase activity"/>
    <property type="evidence" value="ECO:0007669"/>
    <property type="project" value="UniProtKB-KW"/>
</dbReference>
<dbReference type="Proteomes" id="UP000326565">
    <property type="component" value="Unassembled WGS sequence"/>
</dbReference>
<dbReference type="InterPro" id="IPR012951">
    <property type="entry name" value="BBE"/>
</dbReference>
<evidence type="ECO:0000256" key="3">
    <source>
        <dbReference type="ARBA" id="ARBA00022630"/>
    </source>
</evidence>
<dbReference type="SUPFAM" id="SSF56176">
    <property type="entry name" value="FAD-binding/transporter-associated domain-like"/>
    <property type="match status" value="1"/>
</dbReference>
<name>A0A5N5X2Q4_9EURO</name>
<dbReference type="PANTHER" id="PTHR42973:SF39">
    <property type="entry name" value="FAD-BINDING PCMH-TYPE DOMAIN-CONTAINING PROTEIN"/>
    <property type="match status" value="1"/>
</dbReference>
<gene>
    <name evidence="7" type="ORF">BDV29DRAFT_191586</name>
</gene>
<dbReference type="AlphaFoldDB" id="A0A5N5X2Q4"/>
<dbReference type="Gene3D" id="3.40.462.20">
    <property type="match status" value="1"/>
</dbReference>
<protein>
    <submittedName>
        <fullName evidence="7">FAD binding domain protein</fullName>
    </submittedName>
</protein>
<evidence type="ECO:0000256" key="5">
    <source>
        <dbReference type="ARBA" id="ARBA00023002"/>
    </source>
</evidence>
<dbReference type="PROSITE" id="PS51387">
    <property type="entry name" value="FAD_PCMH"/>
    <property type="match status" value="1"/>
</dbReference>
<keyword evidence="5" id="KW-0560">Oxidoreductase</keyword>
<sequence length="472" mass="50924">MNSKISPGQTQELRSRLENTTAVVCPGDQSYDNSLKRWSDVAIKPAGVVIFPNNAEDVGKIVHFAKTNGIDFAVKCGGHSTNTSASTSGGIVIDLGQLKKVTADPTTKTVTAQGGALWADVNKAAAKFGLAVVGGTVSNTGVGGLTLQGGYGFLTPQHGLALDNLISAQVIIADGRQLTASSEVNADLFWAVRGAGQCIGVVVEFTFKAHPQPHNVWTGKITFAADKLPAIIESLNLSLKHPKGKAASMCLLARPPDAASAVVTTVVFYNGSEEEGRRHFARLLQVDAISCDMEMRPYQQTNTMLDSALPAGGRKMVVGLLLAPPIRPEFASQVMAEVKHKLEMEPDMGQTSIEVDYFDLSKVCRVPVSQTAFPSRRMILNAAILLQWSDPKKDSELDAWARGIQNMFDEELTRAGYEPSTLVSNFLSYSEDCEVTPADMFGINSEHLIEVKKKYDPGNVFRKLNPLKVDED</sequence>
<dbReference type="InterPro" id="IPR006094">
    <property type="entry name" value="Oxid_FAD_bind_N"/>
</dbReference>
<evidence type="ECO:0000313" key="7">
    <source>
        <dbReference type="EMBL" id="KAB8073622.1"/>
    </source>
</evidence>
<dbReference type="InterPro" id="IPR036318">
    <property type="entry name" value="FAD-bd_PCMH-like_sf"/>
</dbReference>
<dbReference type="InterPro" id="IPR050416">
    <property type="entry name" value="FAD-linked_Oxidoreductase"/>
</dbReference>
<evidence type="ECO:0000256" key="4">
    <source>
        <dbReference type="ARBA" id="ARBA00022827"/>
    </source>
</evidence>
<evidence type="ECO:0000256" key="1">
    <source>
        <dbReference type="ARBA" id="ARBA00001974"/>
    </source>
</evidence>
<dbReference type="InterPro" id="IPR016167">
    <property type="entry name" value="FAD-bd_PCMH_sub1"/>
</dbReference>
<dbReference type="InterPro" id="IPR016169">
    <property type="entry name" value="FAD-bd_PCMH_sub2"/>
</dbReference>
<feature type="domain" description="FAD-binding PCMH-type" evidence="6">
    <location>
        <begin position="41"/>
        <end position="212"/>
    </location>
</feature>
<dbReference type="Gene3D" id="3.30.465.10">
    <property type="match status" value="1"/>
</dbReference>
<keyword evidence="4" id="KW-0274">FAD</keyword>
<dbReference type="PANTHER" id="PTHR42973">
    <property type="entry name" value="BINDING OXIDOREDUCTASE, PUTATIVE (AFU_ORTHOLOGUE AFUA_1G17690)-RELATED"/>
    <property type="match status" value="1"/>
</dbReference>
<dbReference type="OrthoDB" id="415825at2759"/>
<comment type="similarity">
    <text evidence="2">Belongs to the oxygen-dependent FAD-linked oxidoreductase family.</text>
</comment>
<evidence type="ECO:0000313" key="8">
    <source>
        <dbReference type="Proteomes" id="UP000326565"/>
    </source>
</evidence>
<dbReference type="Pfam" id="PF08031">
    <property type="entry name" value="BBE"/>
    <property type="match status" value="1"/>
</dbReference>
<dbReference type="EMBL" id="ML732223">
    <property type="protein sequence ID" value="KAB8073622.1"/>
    <property type="molecule type" value="Genomic_DNA"/>
</dbReference>
<organism evidence="7 8">
    <name type="scientific">Aspergillus leporis</name>
    <dbReference type="NCBI Taxonomy" id="41062"/>
    <lineage>
        <taxon>Eukaryota</taxon>
        <taxon>Fungi</taxon>
        <taxon>Dikarya</taxon>
        <taxon>Ascomycota</taxon>
        <taxon>Pezizomycotina</taxon>
        <taxon>Eurotiomycetes</taxon>
        <taxon>Eurotiomycetidae</taxon>
        <taxon>Eurotiales</taxon>
        <taxon>Aspergillaceae</taxon>
        <taxon>Aspergillus</taxon>
        <taxon>Aspergillus subgen. Circumdati</taxon>
    </lineage>
</organism>
<reference evidence="7 8" key="1">
    <citation type="submission" date="2019-04" db="EMBL/GenBank/DDBJ databases">
        <title>Friends and foes A comparative genomics study of 23 Aspergillus species from section Flavi.</title>
        <authorList>
            <consortium name="DOE Joint Genome Institute"/>
            <person name="Kjaerbolling I."/>
            <person name="Vesth T."/>
            <person name="Frisvad J.C."/>
            <person name="Nybo J.L."/>
            <person name="Theobald S."/>
            <person name="Kildgaard S."/>
            <person name="Isbrandt T."/>
            <person name="Kuo A."/>
            <person name="Sato A."/>
            <person name="Lyhne E.K."/>
            <person name="Kogle M.E."/>
            <person name="Wiebenga A."/>
            <person name="Kun R.S."/>
            <person name="Lubbers R.J."/>
            <person name="Makela M.R."/>
            <person name="Barry K."/>
            <person name="Chovatia M."/>
            <person name="Clum A."/>
            <person name="Daum C."/>
            <person name="Haridas S."/>
            <person name="He G."/>
            <person name="LaButti K."/>
            <person name="Lipzen A."/>
            <person name="Mondo S."/>
            <person name="Riley R."/>
            <person name="Salamov A."/>
            <person name="Simmons B.A."/>
            <person name="Magnuson J.K."/>
            <person name="Henrissat B."/>
            <person name="Mortensen U.H."/>
            <person name="Larsen T.O."/>
            <person name="Devries R.P."/>
            <person name="Grigoriev I.V."/>
            <person name="Machida M."/>
            <person name="Baker S.E."/>
            <person name="Andersen M.R."/>
        </authorList>
    </citation>
    <scope>NUCLEOTIDE SEQUENCE [LARGE SCALE GENOMIC DNA]</scope>
    <source>
        <strain evidence="7 8">CBS 151.66</strain>
    </source>
</reference>
<dbReference type="Gene3D" id="3.30.43.10">
    <property type="entry name" value="Uridine Diphospho-n-acetylenolpyruvylglucosamine Reductase, domain 2"/>
    <property type="match status" value="1"/>
</dbReference>
<comment type="cofactor">
    <cofactor evidence="1">
        <name>FAD</name>
        <dbReference type="ChEBI" id="CHEBI:57692"/>
    </cofactor>
</comment>
<keyword evidence="3" id="KW-0285">Flavoprotein</keyword>
<evidence type="ECO:0000256" key="2">
    <source>
        <dbReference type="ARBA" id="ARBA00005466"/>
    </source>
</evidence>